<dbReference type="KEGG" id="csl:COCSUDRAFT_43149"/>
<proteinExistence type="predicted"/>
<feature type="region of interest" description="Disordered" evidence="1">
    <location>
        <begin position="76"/>
        <end position="95"/>
    </location>
</feature>
<feature type="region of interest" description="Disordered" evidence="1">
    <location>
        <begin position="460"/>
        <end position="499"/>
    </location>
</feature>
<feature type="region of interest" description="Disordered" evidence="1">
    <location>
        <begin position="343"/>
        <end position="377"/>
    </location>
</feature>
<feature type="compositionally biased region" description="Basic and acidic residues" evidence="1">
    <location>
        <begin position="366"/>
        <end position="377"/>
    </location>
</feature>
<comment type="caution">
    <text evidence="2">The sequence shown here is derived from an EMBL/GenBank/DDBJ whole genome shotgun (WGS) entry which is preliminary data.</text>
</comment>
<name>I0YSP3_COCSC</name>
<dbReference type="EMBL" id="AGSI01000012">
    <property type="protein sequence ID" value="EIE21412.1"/>
    <property type="molecule type" value="Genomic_DNA"/>
</dbReference>
<dbReference type="GeneID" id="17039396"/>
<feature type="compositionally biased region" description="Basic and acidic residues" evidence="1">
    <location>
        <begin position="472"/>
        <end position="489"/>
    </location>
</feature>
<dbReference type="OrthoDB" id="429143at2759"/>
<organism evidence="2 3">
    <name type="scientific">Coccomyxa subellipsoidea (strain C-169)</name>
    <name type="common">Green microalga</name>
    <dbReference type="NCBI Taxonomy" id="574566"/>
    <lineage>
        <taxon>Eukaryota</taxon>
        <taxon>Viridiplantae</taxon>
        <taxon>Chlorophyta</taxon>
        <taxon>core chlorophytes</taxon>
        <taxon>Trebouxiophyceae</taxon>
        <taxon>Trebouxiophyceae incertae sedis</taxon>
        <taxon>Coccomyxaceae</taxon>
        <taxon>Coccomyxa</taxon>
        <taxon>Coccomyxa subellipsoidea</taxon>
    </lineage>
</organism>
<sequence>MIVPSLRQLLGMWRDRFGYMPLTLSEAEALDNRIVSPDTDSAQLLKKCLAPSSAPAPQTPHRTLRSGRAQEINSLQQEPEQGRDMPGPSPCQEKLPEAAAPVPALPAAKNEPEQRSSAAITPDSTGKSEATAAISLAGRSESAGTGRGHACQPCKASGACRDSAADTCGRQMPMMAPRPNLQQQQAQQDAFIARGIAMSLRQYVKGFHEELLQKNEAMAKELARLRQENEQLKYQAREASRQSAVPQQAEPTTVTQPDQDARACMLPSHVGQPKPHLEGKAPATEAAAPATATPDLPAERLDMATPQAASAAAAEGCGLPTHGHSRGVPIGLECRSSGTICDGSAREQVFPPDPSSPPTESASVEKPSDADSEEQKQPDKIMVDAAAAVDLALNEAAQGAAASSREQLATLTATREATLPSAACIHNMHATLTEAYNSGFGSQCTAPDEQVLDSLEHMQEDGSDAAMTASQERCEEGCGSRQEADRAADGAEGASCRPDQAAGGVHAAVSEPGQAAEELHDKLGSVVALVSAVCGSFSPHETAGALLQNLQGVLAEIQHDAAQIALQLSSAEPASQVPAAQPAGISQDDDITTAAPCTMEADSQAAMQPDVDGVATLQPADSFNGQTAPAGAHSSAEGSEHKQQEEVTTAKAAVAQFSGDASGPKQEPENWQPRLRPKAHSAAGRAAASARTSPRSAGVKGKSAPHSWPSAMRRAVKSVFSLGTARLVPRQRTPLQQAASKAAEEHADDKGTRHAEEKSAPFAPVAPAATKTENILGAAEARKPGKAAAAGLQDENTAPQQRSQDTFDTKLQASDHADESAEALVCAAAPTTAPLSPRSMRRENAGDPQTAEVAAQPQTVHFPSQADTMDSMQQATTTAQRTQLLFDSLKKPLLPGSAKRKAPGEDGSSAAWEWAVPFKQQRTLDASSLPSAQDASTCVRQTDSGQHDDFEGQVSMEVALQQTAMFCSQLGSSWDD</sequence>
<feature type="compositionally biased region" description="Polar residues" evidence="1">
    <location>
        <begin position="241"/>
        <end position="258"/>
    </location>
</feature>
<feature type="compositionally biased region" description="Low complexity" evidence="1">
    <location>
        <begin position="281"/>
        <end position="291"/>
    </location>
</feature>
<feature type="compositionally biased region" description="Polar residues" evidence="1">
    <location>
        <begin position="925"/>
        <end position="944"/>
    </location>
</feature>
<feature type="region of interest" description="Disordered" evidence="1">
    <location>
        <begin position="730"/>
        <end position="818"/>
    </location>
</feature>
<feature type="compositionally biased region" description="Polar residues" evidence="1">
    <location>
        <begin position="115"/>
        <end position="128"/>
    </location>
</feature>
<dbReference type="RefSeq" id="XP_005645956.1">
    <property type="nucleotide sequence ID" value="XM_005645899.1"/>
</dbReference>
<dbReference type="AlphaFoldDB" id="I0YSP3"/>
<protein>
    <submittedName>
        <fullName evidence="2">Uncharacterized protein</fullName>
    </submittedName>
</protein>
<accession>I0YSP3</accession>
<feature type="compositionally biased region" description="Polar residues" evidence="1">
    <location>
        <begin position="794"/>
        <end position="804"/>
    </location>
</feature>
<feature type="compositionally biased region" description="Basic and acidic residues" evidence="1">
    <location>
        <begin position="742"/>
        <end position="759"/>
    </location>
</feature>
<feature type="region of interest" description="Disordered" evidence="1">
    <location>
        <begin position="925"/>
        <end position="948"/>
    </location>
</feature>
<dbReference type="Proteomes" id="UP000007264">
    <property type="component" value="Unassembled WGS sequence"/>
</dbReference>
<feature type="region of interest" description="Disordered" evidence="1">
    <location>
        <begin position="234"/>
        <end position="291"/>
    </location>
</feature>
<evidence type="ECO:0000256" key="1">
    <source>
        <dbReference type="SAM" id="MobiDB-lite"/>
    </source>
</evidence>
<evidence type="ECO:0000313" key="2">
    <source>
        <dbReference type="EMBL" id="EIE21412.1"/>
    </source>
</evidence>
<feature type="region of interest" description="Disordered" evidence="1">
    <location>
        <begin position="615"/>
        <end position="710"/>
    </location>
</feature>
<reference evidence="2 3" key="1">
    <citation type="journal article" date="2012" name="Genome Biol.">
        <title>The genome of the polar eukaryotic microalga coccomyxa subellipsoidea reveals traits of cold adaptation.</title>
        <authorList>
            <person name="Blanc G."/>
            <person name="Agarkova I."/>
            <person name="Grimwood J."/>
            <person name="Kuo A."/>
            <person name="Brueggeman A."/>
            <person name="Dunigan D."/>
            <person name="Gurnon J."/>
            <person name="Ladunga I."/>
            <person name="Lindquist E."/>
            <person name="Lucas S."/>
            <person name="Pangilinan J."/>
            <person name="Proschold T."/>
            <person name="Salamov A."/>
            <person name="Schmutz J."/>
            <person name="Weeks D."/>
            <person name="Yamada T."/>
            <person name="Claverie J.M."/>
            <person name="Grigoriev I."/>
            <person name="Van Etten J."/>
            <person name="Lomsadze A."/>
            <person name="Borodovsky M."/>
        </authorList>
    </citation>
    <scope>NUCLEOTIDE SEQUENCE [LARGE SCALE GENOMIC DNA]</scope>
    <source>
        <strain evidence="2 3">C-169</strain>
    </source>
</reference>
<feature type="compositionally biased region" description="Basic and acidic residues" evidence="1">
    <location>
        <begin position="805"/>
        <end position="818"/>
    </location>
</feature>
<keyword evidence="3" id="KW-1185">Reference proteome</keyword>
<evidence type="ECO:0000313" key="3">
    <source>
        <dbReference type="Proteomes" id="UP000007264"/>
    </source>
</evidence>
<feature type="region of interest" description="Disordered" evidence="1">
    <location>
        <begin position="106"/>
        <end position="130"/>
    </location>
</feature>
<feature type="compositionally biased region" description="Low complexity" evidence="1">
    <location>
        <begin position="680"/>
        <end position="697"/>
    </location>
</feature>
<gene>
    <name evidence="2" type="ORF">COCSUDRAFT_43149</name>
</gene>